<dbReference type="RefSeq" id="WP_107031300.1">
    <property type="nucleotide sequence ID" value="NZ_PUEC01000003.1"/>
</dbReference>
<feature type="transmembrane region" description="Helical" evidence="1">
    <location>
        <begin position="52"/>
        <end position="70"/>
    </location>
</feature>
<evidence type="ECO:0008006" key="4">
    <source>
        <dbReference type="Google" id="ProtNLM"/>
    </source>
</evidence>
<keyword evidence="1" id="KW-0812">Transmembrane</keyword>
<feature type="transmembrane region" description="Helical" evidence="1">
    <location>
        <begin position="279"/>
        <end position="299"/>
    </location>
</feature>
<evidence type="ECO:0000313" key="3">
    <source>
        <dbReference type="Proteomes" id="UP000244905"/>
    </source>
</evidence>
<feature type="transmembrane region" description="Helical" evidence="1">
    <location>
        <begin position="200"/>
        <end position="222"/>
    </location>
</feature>
<evidence type="ECO:0000313" key="2">
    <source>
        <dbReference type="EMBL" id="PWB03956.1"/>
    </source>
</evidence>
<keyword evidence="3" id="KW-1185">Reference proteome</keyword>
<protein>
    <recommendedName>
        <fullName evidence="4">EpsG family protein</fullName>
    </recommendedName>
</protein>
<feature type="transmembrane region" description="Helical" evidence="1">
    <location>
        <begin position="319"/>
        <end position="337"/>
    </location>
</feature>
<sequence>MIATRTYTQSQYTILYVFISCLFLIQPVGALAVLLLVCYASPSMGQRIWHRNIIFLIIFSILLLAIINSSKVNDNDLFYYVRWFKQSGKTDLLSYLSGQKKKSEAAYATYVWCVNHFISSKEEIYKILTTVIQYIFLNLATLKFCQKTTVNKGVVMAAVMLTCFNPYVFSLSIQLLRQSLAISIFIYVMVERCLYQKTHWILLILCPTIHTMTLLPVILLFIPILDKPIKKNITAYSIVLLIIGSIRLISGYLLSLSIFSDSTASYALQRASATKVFDLGEATPASILLAVTILVTSFYCSQMQTRNATDNTSNGLRHLFNIPAIIAVFVLLNINLSEIFARFLMLLYPFISLIFAALFRNSKISRLMFLFGSIMILVIFIYLTLHSVWSYTNLDNLLKSGLLYLI</sequence>
<keyword evidence="1" id="KW-1133">Transmembrane helix</keyword>
<dbReference type="PROSITE" id="PS51257">
    <property type="entry name" value="PROKAR_LIPOPROTEIN"/>
    <property type="match status" value="1"/>
</dbReference>
<evidence type="ECO:0000256" key="1">
    <source>
        <dbReference type="SAM" id="Phobius"/>
    </source>
</evidence>
<feature type="transmembrane region" description="Helical" evidence="1">
    <location>
        <begin position="343"/>
        <end position="360"/>
    </location>
</feature>
<feature type="transmembrane region" description="Helical" evidence="1">
    <location>
        <begin position="367"/>
        <end position="389"/>
    </location>
</feature>
<comment type="caution">
    <text evidence="2">The sequence shown here is derived from an EMBL/GenBank/DDBJ whole genome shotgun (WGS) entry which is preliminary data.</text>
</comment>
<dbReference type="GeneID" id="82525142"/>
<accession>A0A2V1ITN0</accession>
<keyword evidence="1" id="KW-0472">Membrane</keyword>
<name>A0A2V1ITN0_9BACT</name>
<dbReference type="Proteomes" id="UP000244905">
    <property type="component" value="Unassembled WGS sequence"/>
</dbReference>
<reference evidence="3" key="1">
    <citation type="submission" date="2018-02" db="EMBL/GenBank/DDBJ databases">
        <authorList>
            <person name="Clavel T."/>
            <person name="Strowig T."/>
        </authorList>
    </citation>
    <scope>NUCLEOTIDE SEQUENCE [LARGE SCALE GENOMIC DNA]</scope>
    <source>
        <strain evidence="3">DSM 103720</strain>
    </source>
</reference>
<feature type="transmembrane region" description="Helical" evidence="1">
    <location>
        <begin position="234"/>
        <end position="259"/>
    </location>
</feature>
<proteinExistence type="predicted"/>
<gene>
    <name evidence="2" type="ORF">C5O23_02105</name>
</gene>
<dbReference type="InterPro" id="IPR049458">
    <property type="entry name" value="EpsG-like"/>
</dbReference>
<dbReference type="EMBL" id="PUEC01000003">
    <property type="protein sequence ID" value="PWB03956.1"/>
    <property type="molecule type" value="Genomic_DNA"/>
</dbReference>
<organism evidence="2 3">
    <name type="scientific">Duncaniella muris</name>
    <dbReference type="NCBI Taxonomy" id="2094150"/>
    <lineage>
        <taxon>Bacteria</taxon>
        <taxon>Pseudomonadati</taxon>
        <taxon>Bacteroidota</taxon>
        <taxon>Bacteroidia</taxon>
        <taxon>Bacteroidales</taxon>
        <taxon>Muribaculaceae</taxon>
        <taxon>Duncaniella</taxon>
    </lineage>
</organism>
<feature type="transmembrane region" description="Helical" evidence="1">
    <location>
        <begin position="14"/>
        <end position="40"/>
    </location>
</feature>
<dbReference type="AlphaFoldDB" id="A0A2V1ITN0"/>
<dbReference type="Pfam" id="PF14897">
    <property type="entry name" value="EpsG"/>
    <property type="match status" value="1"/>
</dbReference>